<dbReference type="GO" id="GO:0005829">
    <property type="term" value="C:cytosol"/>
    <property type="evidence" value="ECO:0007669"/>
    <property type="project" value="TreeGrafter"/>
</dbReference>
<reference evidence="10" key="2">
    <citation type="submission" date="2020-09" db="EMBL/GenBank/DDBJ databases">
        <authorList>
            <person name="Sun Q."/>
            <person name="Kim S."/>
        </authorList>
    </citation>
    <scope>NUCLEOTIDE SEQUENCE</scope>
    <source>
        <strain evidence="10">KCTC 32182</strain>
    </source>
</reference>
<name>A0A918P5W0_9NEIS</name>
<dbReference type="InterPro" id="IPR043519">
    <property type="entry name" value="NT_sf"/>
</dbReference>
<evidence type="ECO:0000256" key="5">
    <source>
        <dbReference type="ARBA" id="ARBA00022842"/>
    </source>
</evidence>
<comment type="caution">
    <text evidence="10">The sequence shown here is derived from an EMBL/GenBank/DDBJ whole genome shotgun (WGS) entry which is preliminary data.</text>
</comment>
<evidence type="ECO:0000256" key="7">
    <source>
        <dbReference type="HAMAP-Rule" id="MF_00802"/>
    </source>
</evidence>
<dbReference type="CDD" id="cd05401">
    <property type="entry name" value="NT_GlnE_GlnD_like"/>
    <property type="match status" value="2"/>
</dbReference>
<dbReference type="PANTHER" id="PTHR30621:SF0">
    <property type="entry name" value="BIFUNCTIONAL GLUTAMINE SYNTHETASE ADENYLYLTRANSFERASE_ADENYLYL-REMOVING ENZYME"/>
    <property type="match status" value="1"/>
</dbReference>
<dbReference type="NCBIfam" id="NF008292">
    <property type="entry name" value="PRK11072.1"/>
    <property type="match status" value="1"/>
</dbReference>
<dbReference type="FunFam" id="3.30.460.10:FF:000009">
    <property type="entry name" value="Bifunctional glutamine synthetase adenylyltransferase/adenylyl-removing enzyme"/>
    <property type="match status" value="1"/>
</dbReference>
<keyword evidence="6 7" id="KW-0511">Multifunctional enzyme</keyword>
<evidence type="ECO:0000256" key="1">
    <source>
        <dbReference type="ARBA" id="ARBA00022679"/>
    </source>
</evidence>
<feature type="region of interest" description="Adenylyl removase" evidence="7">
    <location>
        <begin position="1"/>
        <end position="410"/>
    </location>
</feature>
<reference evidence="10" key="1">
    <citation type="journal article" date="2014" name="Int. J. Syst. Evol. Microbiol.">
        <title>Complete genome sequence of Corynebacterium casei LMG S-19264T (=DSM 44701T), isolated from a smear-ripened cheese.</title>
        <authorList>
            <consortium name="US DOE Joint Genome Institute (JGI-PGF)"/>
            <person name="Walter F."/>
            <person name="Albersmeier A."/>
            <person name="Kalinowski J."/>
            <person name="Ruckert C."/>
        </authorList>
    </citation>
    <scope>NUCLEOTIDE SEQUENCE</scope>
    <source>
        <strain evidence="10">KCTC 32182</strain>
    </source>
</reference>
<dbReference type="AlphaFoldDB" id="A0A918P5W0"/>
<feature type="domain" description="PII-uridylyltransferase/Glutamine-synthetase adenylyltransferase" evidence="9">
    <location>
        <begin position="268"/>
        <end position="406"/>
    </location>
</feature>
<comment type="similarity">
    <text evidence="7">Belongs to the GlnE family.</text>
</comment>
<sequence>MPSIAEDAIAKAGQFSGFLTRRLTASETLRASLLDGTLRPFSAGEMAAFADWRALPGADALAPELRRLREAVFSRLIVRDLAGLATLDEVVTTLSALADFAIRLAVDAAAASLSHYGTPVGEESGEIQSLIVIGMGKLGGNELNASSDIDLVFLYPESGETRGGRGLSNHEYFTQLGKKVIALLDEPTIDGRVFRVDMRLRPYGDSGPLVMSLAALENYLLAQGREWERYAWIKARVITGDASLLTDLVRPFVYRKYLDYGAYGAMRDLHAQIRREVARRDMATNIKLGPGGIREIEFIAQVFQLIRGGRERSLQLRGTRETLERLRELRLLENRAVDELQEAYAFLRALEHRLQYRDDQQTQALPDDGPALLSLAHSLGFADTASFLDALNEQRRRVTRHFEQVFFLPTEGAPDHPLSRLWRDLGETGIADELAQLGYLAPDDVERRLKSLAASQRYQQMAQANRKKFDALIGPLIEVAAAQPDPDPTLARILDLLETISGRASYLALLTEYPQTLQRLAALCSSSAWVAAYLNRHPILLDELLDARVLYAAPDWRALGAQLNDAMLAAGDDVEAQMDTLRHFQHAQTFRLVAQDLAGMWTLEALSDELSALADLVLDRTLEHVWRLLGNRHRDTHRFAVIGYGKLGGKELGYASDLDLIFLYEDDHPDAADVYSRLARRMVAWLTSATSAGVLYDIDLRLRPNGSSGLLVSSLQAFENYQAQTAWVWEHQALTRARFVAGDAGVGQRFEAVRHAVLTQQRDPARLRDEVVAMRERMLKTHPARDSDLKHARGGIVDIEFLVQWLILCHARDVPALTRNSGNIALLGEAAENGLIDPALARAGQDAYRQLRRLQHAARLGGHDRIGAEAAPHYEAGRRLWQDLLATPFTSPGGTV</sequence>
<dbReference type="FunFam" id="1.20.120.330:FF:000005">
    <property type="entry name" value="Bifunctional glutamine synthetase adenylyltransferase/adenylyl-removing enzyme"/>
    <property type="match status" value="1"/>
</dbReference>
<dbReference type="EMBL" id="BMYX01000018">
    <property type="protein sequence ID" value="GGY23196.1"/>
    <property type="molecule type" value="Genomic_DNA"/>
</dbReference>
<dbReference type="Gene3D" id="1.20.120.330">
    <property type="entry name" value="Nucleotidyltransferases domain 2"/>
    <property type="match status" value="2"/>
</dbReference>
<organism evidence="10 11">
    <name type="scientific">Paludibacterium paludis</name>
    <dbReference type="NCBI Taxonomy" id="1225769"/>
    <lineage>
        <taxon>Bacteria</taxon>
        <taxon>Pseudomonadati</taxon>
        <taxon>Pseudomonadota</taxon>
        <taxon>Betaproteobacteria</taxon>
        <taxon>Neisseriales</taxon>
        <taxon>Chromobacteriaceae</taxon>
        <taxon>Paludibacterium</taxon>
    </lineage>
</organism>
<dbReference type="GO" id="GO:0008882">
    <property type="term" value="F:[glutamate-ammonia-ligase] adenylyltransferase activity"/>
    <property type="evidence" value="ECO:0007669"/>
    <property type="project" value="UniProtKB-UniRule"/>
</dbReference>
<dbReference type="Proteomes" id="UP000645257">
    <property type="component" value="Unassembled WGS sequence"/>
</dbReference>
<comment type="cofactor">
    <cofactor evidence="7">
        <name>Mg(2+)</name>
        <dbReference type="ChEBI" id="CHEBI:18420"/>
    </cofactor>
</comment>
<comment type="catalytic activity">
    <reaction evidence="7">
        <text>[glutamine synthetase]-O(4)-(5'-adenylyl)-L-tyrosine + phosphate = [glutamine synthetase]-L-tyrosine + ADP</text>
        <dbReference type="Rhea" id="RHEA:43716"/>
        <dbReference type="Rhea" id="RHEA-COMP:10660"/>
        <dbReference type="Rhea" id="RHEA-COMP:10661"/>
        <dbReference type="ChEBI" id="CHEBI:43474"/>
        <dbReference type="ChEBI" id="CHEBI:46858"/>
        <dbReference type="ChEBI" id="CHEBI:83624"/>
        <dbReference type="ChEBI" id="CHEBI:456216"/>
        <dbReference type="EC" id="2.7.7.89"/>
    </reaction>
</comment>
<comment type="catalytic activity">
    <reaction evidence="7">
        <text>[glutamine synthetase]-L-tyrosine + ATP = [glutamine synthetase]-O(4)-(5'-adenylyl)-L-tyrosine + diphosphate</text>
        <dbReference type="Rhea" id="RHEA:18589"/>
        <dbReference type="Rhea" id="RHEA-COMP:10660"/>
        <dbReference type="Rhea" id="RHEA-COMP:10661"/>
        <dbReference type="ChEBI" id="CHEBI:30616"/>
        <dbReference type="ChEBI" id="CHEBI:33019"/>
        <dbReference type="ChEBI" id="CHEBI:46858"/>
        <dbReference type="ChEBI" id="CHEBI:83624"/>
        <dbReference type="EC" id="2.7.7.42"/>
    </reaction>
</comment>
<dbReference type="EC" id="2.7.7.89" evidence="7"/>
<dbReference type="HAMAP" id="MF_00802">
    <property type="entry name" value="GlnE"/>
    <property type="match status" value="1"/>
</dbReference>
<proteinExistence type="inferred from homology"/>
<gene>
    <name evidence="7 10" type="primary">glnE</name>
    <name evidence="10" type="ORF">GCM10011289_28710</name>
</gene>
<keyword evidence="4 7" id="KW-0067">ATP-binding</keyword>
<accession>A0A918P5W0</accession>
<dbReference type="EC" id="2.7.7.42" evidence="7"/>
<keyword evidence="1 7" id="KW-0808">Transferase</keyword>
<evidence type="ECO:0000259" key="8">
    <source>
        <dbReference type="Pfam" id="PF03710"/>
    </source>
</evidence>
<feature type="domain" description="PII-uridylyltransferase/Glutamine-synthetase adenylyltransferase" evidence="9">
    <location>
        <begin position="774"/>
        <end position="857"/>
    </location>
</feature>
<dbReference type="GO" id="GO:0005524">
    <property type="term" value="F:ATP binding"/>
    <property type="evidence" value="ECO:0007669"/>
    <property type="project" value="UniProtKB-UniRule"/>
</dbReference>
<dbReference type="Gene3D" id="1.20.120.1510">
    <property type="match status" value="1"/>
</dbReference>
<keyword evidence="5 7" id="KW-0460">Magnesium</keyword>
<comment type="function">
    <text evidence="7">Involved in the regulation of glutamine synthetase GlnA, a key enzyme in the process to assimilate ammonia. When cellular nitrogen levels are high, the C-terminal adenylyl transferase (AT) inactivates GlnA by covalent transfer of an adenylyl group from ATP to specific tyrosine residue of GlnA, thus reducing its activity. Conversely, when nitrogen levels are low, the N-terminal adenylyl removase (AR) activates GlnA by removing the adenylyl group by phosphorolysis, increasing its activity. The regulatory region of GlnE binds the signal transduction protein PII (GlnB) which indicates the nitrogen status of the cell.</text>
</comment>
<dbReference type="RefSeq" id="WP_189535526.1">
    <property type="nucleotide sequence ID" value="NZ_BMYX01000018.1"/>
</dbReference>
<dbReference type="SUPFAM" id="SSF81301">
    <property type="entry name" value="Nucleotidyltransferase"/>
    <property type="match status" value="2"/>
</dbReference>
<dbReference type="GO" id="GO:0000287">
    <property type="term" value="F:magnesium ion binding"/>
    <property type="evidence" value="ECO:0007669"/>
    <property type="project" value="UniProtKB-UniRule"/>
</dbReference>
<evidence type="ECO:0000256" key="4">
    <source>
        <dbReference type="ARBA" id="ARBA00022840"/>
    </source>
</evidence>
<keyword evidence="3 7" id="KW-0547">Nucleotide-binding</keyword>
<evidence type="ECO:0000313" key="10">
    <source>
        <dbReference type="EMBL" id="GGY23196.1"/>
    </source>
</evidence>
<feature type="domain" description="Glutamate-ammonia ligase adenylyltransferase repeated" evidence="8">
    <location>
        <begin position="517"/>
        <end position="752"/>
    </location>
</feature>
<protein>
    <recommendedName>
        <fullName evidence="7">Bifunctional glutamine synthetase adenylyltransferase/adenylyl-removing enzyme</fullName>
    </recommendedName>
    <alternativeName>
        <fullName evidence="7">ATP:glutamine synthetase adenylyltransferase</fullName>
    </alternativeName>
    <alternativeName>
        <fullName evidence="7">ATase</fullName>
    </alternativeName>
    <domain>
        <recommendedName>
            <fullName evidence="7">Glutamine synthetase adenylyl-L-tyrosine phosphorylase</fullName>
            <ecNumber evidence="7">2.7.7.89</ecNumber>
        </recommendedName>
        <alternativeName>
            <fullName evidence="7">Adenylyl removase</fullName>
            <shortName evidence="7">AR</shortName>
            <shortName evidence="7">AT-N</shortName>
        </alternativeName>
    </domain>
    <domain>
        <recommendedName>
            <fullName evidence="7">Glutamine synthetase adenylyl transferase</fullName>
            <ecNumber evidence="7">2.7.7.42</ecNumber>
        </recommendedName>
        <alternativeName>
            <fullName evidence="7">Adenylyl transferase</fullName>
            <shortName evidence="7">AT</shortName>
            <shortName evidence="7">AT-C</shortName>
        </alternativeName>
    </domain>
</protein>
<dbReference type="PANTHER" id="PTHR30621">
    <property type="entry name" value="GLUTAMINE SYNTHETASE ADENYLYLTRANSFERASE"/>
    <property type="match status" value="1"/>
</dbReference>
<dbReference type="InterPro" id="IPR005190">
    <property type="entry name" value="GlnE_rpt_dom"/>
</dbReference>
<keyword evidence="2 7" id="KW-0548">Nucleotidyltransferase</keyword>
<feature type="domain" description="Glutamate-ammonia ligase adenylyltransferase repeated" evidence="8">
    <location>
        <begin position="18"/>
        <end position="244"/>
    </location>
</feature>
<feature type="region of interest" description="Adenylyl transferase" evidence="7">
    <location>
        <begin position="419"/>
        <end position="896"/>
    </location>
</feature>
<dbReference type="SUPFAM" id="SSF81593">
    <property type="entry name" value="Nucleotidyltransferase substrate binding subunit/domain"/>
    <property type="match status" value="2"/>
</dbReference>
<dbReference type="Pfam" id="PF03710">
    <property type="entry name" value="GlnE"/>
    <property type="match status" value="2"/>
</dbReference>
<evidence type="ECO:0000259" key="9">
    <source>
        <dbReference type="Pfam" id="PF08335"/>
    </source>
</evidence>
<evidence type="ECO:0000256" key="6">
    <source>
        <dbReference type="ARBA" id="ARBA00023268"/>
    </source>
</evidence>
<dbReference type="InterPro" id="IPR023057">
    <property type="entry name" value="GlnE"/>
</dbReference>
<dbReference type="Pfam" id="PF08335">
    <property type="entry name" value="GlnD_UR_UTase"/>
    <property type="match status" value="2"/>
</dbReference>
<keyword evidence="11" id="KW-1185">Reference proteome</keyword>
<evidence type="ECO:0000313" key="11">
    <source>
        <dbReference type="Proteomes" id="UP000645257"/>
    </source>
</evidence>
<dbReference type="GO" id="GO:0000820">
    <property type="term" value="P:regulation of glutamine family amino acid metabolic process"/>
    <property type="evidence" value="ECO:0007669"/>
    <property type="project" value="UniProtKB-UniRule"/>
</dbReference>
<dbReference type="GO" id="GO:0047388">
    <property type="term" value="F:[glutamine synthetase]-adenylyl-L-tyrosine phosphorylase activity"/>
    <property type="evidence" value="ECO:0007669"/>
    <property type="project" value="UniProtKB-EC"/>
</dbReference>
<dbReference type="InterPro" id="IPR013546">
    <property type="entry name" value="PII_UdlTrfase/GS_AdlTrfase"/>
</dbReference>
<dbReference type="Gene3D" id="3.30.460.10">
    <property type="entry name" value="Beta Polymerase, domain 2"/>
    <property type="match status" value="2"/>
</dbReference>
<evidence type="ECO:0000256" key="2">
    <source>
        <dbReference type="ARBA" id="ARBA00022695"/>
    </source>
</evidence>
<evidence type="ECO:0000256" key="3">
    <source>
        <dbReference type="ARBA" id="ARBA00022741"/>
    </source>
</evidence>